<dbReference type="Proteomes" id="UP001303046">
    <property type="component" value="Unassembled WGS sequence"/>
</dbReference>
<accession>A0ABR1EJU9</accession>
<dbReference type="EMBL" id="JAVFWL010000006">
    <property type="protein sequence ID" value="KAK6762071.1"/>
    <property type="molecule type" value="Genomic_DNA"/>
</dbReference>
<evidence type="ECO:0000313" key="1">
    <source>
        <dbReference type="EMBL" id="KAK6762071.1"/>
    </source>
</evidence>
<gene>
    <name evidence="1" type="primary">Necator_chrX.g23134</name>
    <name evidence="1" type="ORF">RB195_022971</name>
</gene>
<proteinExistence type="predicted"/>
<comment type="caution">
    <text evidence="1">The sequence shown here is derived from an EMBL/GenBank/DDBJ whole genome shotgun (WGS) entry which is preliminary data.</text>
</comment>
<reference evidence="1 2" key="1">
    <citation type="submission" date="2023-08" db="EMBL/GenBank/DDBJ databases">
        <title>A Necator americanus chromosomal reference genome.</title>
        <authorList>
            <person name="Ilik V."/>
            <person name="Petrzelkova K.J."/>
            <person name="Pardy F."/>
            <person name="Fuh T."/>
            <person name="Niatou-Singa F.S."/>
            <person name="Gouil Q."/>
            <person name="Baker L."/>
            <person name="Ritchie M.E."/>
            <person name="Jex A.R."/>
            <person name="Gazzola D."/>
            <person name="Li H."/>
            <person name="Toshio Fujiwara R."/>
            <person name="Zhan B."/>
            <person name="Aroian R.V."/>
            <person name="Pafco B."/>
            <person name="Schwarz E.M."/>
        </authorList>
    </citation>
    <scope>NUCLEOTIDE SEQUENCE [LARGE SCALE GENOMIC DNA]</scope>
    <source>
        <strain evidence="1 2">Aroian</strain>
        <tissue evidence="1">Whole animal</tissue>
    </source>
</reference>
<sequence>MDALKAEECRTKFCQHMSIHVPCRTRKKLCDADSFTKRIQDAARETLSGVGGQELAESLCFIKAVWWQEDAGPLLHLADVSPSPLFSPITSCL</sequence>
<keyword evidence="2" id="KW-1185">Reference proteome</keyword>
<organism evidence="1 2">
    <name type="scientific">Necator americanus</name>
    <name type="common">Human hookworm</name>
    <dbReference type="NCBI Taxonomy" id="51031"/>
    <lineage>
        <taxon>Eukaryota</taxon>
        <taxon>Metazoa</taxon>
        <taxon>Ecdysozoa</taxon>
        <taxon>Nematoda</taxon>
        <taxon>Chromadorea</taxon>
        <taxon>Rhabditida</taxon>
        <taxon>Rhabditina</taxon>
        <taxon>Rhabditomorpha</taxon>
        <taxon>Strongyloidea</taxon>
        <taxon>Ancylostomatidae</taxon>
        <taxon>Bunostominae</taxon>
        <taxon>Necator</taxon>
    </lineage>
</organism>
<evidence type="ECO:0000313" key="2">
    <source>
        <dbReference type="Proteomes" id="UP001303046"/>
    </source>
</evidence>
<name>A0ABR1EJU9_NECAM</name>
<protein>
    <submittedName>
        <fullName evidence="1">Uncharacterized protein</fullName>
    </submittedName>
</protein>